<feature type="chain" id="PRO_5040751389" evidence="1">
    <location>
        <begin position="34"/>
        <end position="117"/>
    </location>
</feature>
<proteinExistence type="predicted"/>
<reference evidence="2" key="1">
    <citation type="submission" date="2021-11" db="EMBL/GenBank/DDBJ databases">
        <title>BS-T2-15 a new species belonging to the Comamonadaceae family isolated from the soil of a French oak forest.</title>
        <authorList>
            <person name="Mieszkin S."/>
            <person name="Alain K."/>
        </authorList>
    </citation>
    <scope>NUCLEOTIDE SEQUENCE</scope>
    <source>
        <strain evidence="2">BS-T2-15</strain>
    </source>
</reference>
<gene>
    <name evidence="2" type="ORF">LPC04_20295</name>
</gene>
<evidence type="ECO:0000256" key="1">
    <source>
        <dbReference type="SAM" id="SignalP"/>
    </source>
</evidence>
<evidence type="ECO:0000313" key="2">
    <source>
        <dbReference type="EMBL" id="MCK9688051.1"/>
    </source>
</evidence>
<dbReference type="AlphaFoldDB" id="A0A9X2C1X2"/>
<keyword evidence="1" id="KW-0732">Signal</keyword>
<comment type="caution">
    <text evidence="2">The sequence shown here is derived from an EMBL/GenBank/DDBJ whole genome shotgun (WGS) entry which is preliminary data.</text>
</comment>
<name>A0A9X2C1X2_9BURK</name>
<feature type="signal peptide" evidence="1">
    <location>
        <begin position="1"/>
        <end position="33"/>
    </location>
</feature>
<evidence type="ECO:0000313" key="3">
    <source>
        <dbReference type="Proteomes" id="UP001139353"/>
    </source>
</evidence>
<dbReference type="RefSeq" id="WP_275684097.1">
    <property type="nucleotide sequence ID" value="NZ_JAJLJH010000007.1"/>
</dbReference>
<keyword evidence="3" id="KW-1185">Reference proteome</keyword>
<sequence length="117" mass="11898">MSLQALRRWIARHPLSWVLGLALALGGAQFAAAAHEYTHVASAAASSHDDSHANATHDCPTCLLAAALGGAAPAPAAIVLIAPRADAPAPARIERDFAPRVVVPYASRAPPAPAVTA</sequence>
<dbReference type="InterPro" id="IPR021333">
    <property type="entry name" value="DUF2946"/>
</dbReference>
<dbReference type="Pfam" id="PF11162">
    <property type="entry name" value="DUF2946"/>
    <property type="match status" value="1"/>
</dbReference>
<organism evidence="2 3">
    <name type="scientific">Scleromatobacter humisilvae</name>
    <dbReference type="NCBI Taxonomy" id="2897159"/>
    <lineage>
        <taxon>Bacteria</taxon>
        <taxon>Pseudomonadati</taxon>
        <taxon>Pseudomonadota</taxon>
        <taxon>Betaproteobacteria</taxon>
        <taxon>Burkholderiales</taxon>
        <taxon>Sphaerotilaceae</taxon>
        <taxon>Scleromatobacter</taxon>
    </lineage>
</organism>
<dbReference type="Proteomes" id="UP001139353">
    <property type="component" value="Unassembled WGS sequence"/>
</dbReference>
<dbReference type="EMBL" id="JAJLJH010000007">
    <property type="protein sequence ID" value="MCK9688051.1"/>
    <property type="molecule type" value="Genomic_DNA"/>
</dbReference>
<protein>
    <submittedName>
        <fullName evidence="2">DUF2946 family protein</fullName>
    </submittedName>
</protein>
<accession>A0A9X2C1X2</accession>